<gene>
    <name evidence="1" type="ORF">CO007_05195</name>
</gene>
<sequence length="676" mass="76300">MKLPFLSKNKVVSNYFGLLLKEDQGIALIIKKERVAATVVDSERFSYSNGWEHLIEDVDEVLFRLESKHNLRLEESIFFVYSHLVDEKTGQIKKSYQSVIKNLAKNLELKPLGFIDCREAVAKFLAKKEEMELTAILIELDQTNAGIFVYKVGQSVFDKVVARTDNLIDDLNSVFQEVKGKLLLPARIVLYNSKDLDFAVTRILSHRWSSDLFIQLPKVEVIQEKEILVSLVDAFNQQTKEEKEEPVVSRTVKTKTGFLIDEDIKETEGESPPIIKKEISFSGIKNFFSKFHWPKFNFLFGKNNNQKKVLLVLGFIISASALFLNEYYLHQAKLRLYVPSLNLKKTISITVAEKGNVDLIVKPVTQTINISSSSSTSGKKEVGDFARGEVTVYNFSKETIFNKGTTIEANDLSFTFDDDVKIASSSLTSDASAKLPGKTKVKITAAVIGDGSNLAKGQTFKIDNQDSETYFAKNESDFSGGSKKQITTVSKQDYKNLADEVLKKAKEQKPTDFKLSSDEKTIPQLSETAMTDSNYSKEIGEEASSVNLSAKVETTIYTYKKSELLNLLYPYLSKDVKTGFVLDKNKISYQINELEKGKEENSLNISVSAKAIKTIGKDQVIKILLRKNKNDIEKVIKDNFSITGYNLDLKQPLPIPYLNQSLPFFRKNFQIEIDSL</sequence>
<dbReference type="AlphaFoldDB" id="A0A2M8GLD1"/>
<evidence type="ECO:0000313" key="1">
    <source>
        <dbReference type="EMBL" id="PJC81366.1"/>
    </source>
</evidence>
<comment type="caution">
    <text evidence="1">The sequence shown here is derived from an EMBL/GenBank/DDBJ whole genome shotgun (WGS) entry which is preliminary data.</text>
</comment>
<protein>
    <recommendedName>
        <fullName evidence="3">Baseplate protein J-like domain-containing protein</fullName>
    </recommendedName>
</protein>
<accession>A0A2M8GLD1</accession>
<name>A0A2M8GLD1_9BACT</name>
<dbReference type="EMBL" id="PFQK01000089">
    <property type="protein sequence ID" value="PJC81366.1"/>
    <property type="molecule type" value="Genomic_DNA"/>
</dbReference>
<dbReference type="Proteomes" id="UP000229370">
    <property type="component" value="Unassembled WGS sequence"/>
</dbReference>
<evidence type="ECO:0000313" key="2">
    <source>
        <dbReference type="Proteomes" id="UP000229370"/>
    </source>
</evidence>
<reference evidence="2" key="1">
    <citation type="submission" date="2017-09" db="EMBL/GenBank/DDBJ databases">
        <title>Depth-based differentiation of microbial function through sediment-hosted aquifers and enrichment of novel symbionts in the deep terrestrial subsurface.</title>
        <authorList>
            <person name="Probst A.J."/>
            <person name="Ladd B."/>
            <person name="Jarett J.K."/>
            <person name="Geller-Mcgrath D.E."/>
            <person name="Sieber C.M.K."/>
            <person name="Emerson J.B."/>
            <person name="Anantharaman K."/>
            <person name="Thomas B.C."/>
            <person name="Malmstrom R."/>
            <person name="Stieglmeier M."/>
            <person name="Klingl A."/>
            <person name="Woyke T."/>
            <person name="Ryan C.M."/>
            <person name="Banfield J.F."/>
        </authorList>
    </citation>
    <scope>NUCLEOTIDE SEQUENCE [LARGE SCALE GENOMIC DNA]</scope>
</reference>
<organism evidence="1 2">
    <name type="scientific">Candidatus Roizmanbacteria bacterium CG_4_8_14_3_um_filter_36_10</name>
    <dbReference type="NCBI Taxonomy" id="1974834"/>
    <lineage>
        <taxon>Bacteria</taxon>
        <taxon>Candidatus Roizmaniibacteriota</taxon>
    </lineage>
</organism>
<proteinExistence type="predicted"/>
<evidence type="ECO:0008006" key="3">
    <source>
        <dbReference type="Google" id="ProtNLM"/>
    </source>
</evidence>